<dbReference type="AlphaFoldDB" id="A0A3L9YBP0"/>
<protein>
    <submittedName>
        <fullName evidence="3">Periplasmic chaperone for outer membrane proteins SurA</fullName>
    </submittedName>
</protein>
<evidence type="ECO:0000313" key="4">
    <source>
        <dbReference type="Proteomes" id="UP000271339"/>
    </source>
</evidence>
<evidence type="ECO:0000259" key="2">
    <source>
        <dbReference type="PROSITE" id="PS50198"/>
    </source>
</evidence>
<keyword evidence="4" id="KW-1185">Reference proteome</keyword>
<dbReference type="InterPro" id="IPR050245">
    <property type="entry name" value="PrsA_foldase"/>
</dbReference>
<reference evidence="3 4" key="1">
    <citation type="submission" date="2018-10" db="EMBL/GenBank/DDBJ databases">
        <title>Genomic Encyclopedia of Archaeal and Bacterial Type Strains, Phase II (KMG-II): from individual species to whole genera.</title>
        <authorList>
            <person name="Goeker M."/>
        </authorList>
    </citation>
    <scope>NUCLEOTIDE SEQUENCE [LARGE SCALE GENOMIC DNA]</scope>
    <source>
        <strain evidence="3 4">DSM 23424</strain>
    </source>
</reference>
<evidence type="ECO:0000313" key="3">
    <source>
        <dbReference type="EMBL" id="RMA58051.1"/>
    </source>
</evidence>
<name>A0A3L9YBP0_9FLAO</name>
<dbReference type="Proteomes" id="UP000271339">
    <property type="component" value="Unassembled WGS sequence"/>
</dbReference>
<dbReference type="SUPFAM" id="SSF109998">
    <property type="entry name" value="Triger factor/SurA peptide-binding domain-like"/>
    <property type="match status" value="1"/>
</dbReference>
<accession>A0A3L9YBP0</accession>
<dbReference type="SUPFAM" id="SSF54534">
    <property type="entry name" value="FKBP-like"/>
    <property type="match status" value="2"/>
</dbReference>
<dbReference type="InterPro" id="IPR000297">
    <property type="entry name" value="PPIase_PpiC"/>
</dbReference>
<dbReference type="OrthoDB" id="14196at2"/>
<dbReference type="PROSITE" id="PS50198">
    <property type="entry name" value="PPIC_PPIASE_2"/>
    <property type="match status" value="2"/>
</dbReference>
<comment type="caution">
    <text evidence="3">The sequence shown here is derived from an EMBL/GenBank/DDBJ whole genome shotgun (WGS) entry which is preliminary data.</text>
</comment>
<dbReference type="PANTHER" id="PTHR47245:SF2">
    <property type="entry name" value="PEPTIDYL-PROLYL CIS-TRANS ISOMERASE HP_0175-RELATED"/>
    <property type="match status" value="1"/>
</dbReference>
<evidence type="ECO:0000256" key="1">
    <source>
        <dbReference type="PROSITE-ProRule" id="PRU00278"/>
    </source>
</evidence>
<dbReference type="Gene3D" id="3.10.50.40">
    <property type="match status" value="2"/>
</dbReference>
<dbReference type="PANTHER" id="PTHR47245">
    <property type="entry name" value="PEPTIDYLPROLYL ISOMERASE"/>
    <property type="match status" value="1"/>
</dbReference>
<dbReference type="InterPro" id="IPR046357">
    <property type="entry name" value="PPIase_dom_sf"/>
</dbReference>
<dbReference type="InterPro" id="IPR027304">
    <property type="entry name" value="Trigger_fact/SurA_dom_sf"/>
</dbReference>
<gene>
    <name evidence="3" type="ORF">BXY75_2859</name>
</gene>
<dbReference type="EMBL" id="REFC01000014">
    <property type="protein sequence ID" value="RMA58051.1"/>
    <property type="molecule type" value="Genomic_DNA"/>
</dbReference>
<proteinExistence type="predicted"/>
<feature type="domain" description="PpiC" evidence="2">
    <location>
        <begin position="211"/>
        <end position="313"/>
    </location>
</feature>
<organism evidence="3 4">
    <name type="scientific">Ulvibacter antarcticus</name>
    <dbReference type="NCBI Taxonomy" id="442714"/>
    <lineage>
        <taxon>Bacteria</taxon>
        <taxon>Pseudomonadati</taxon>
        <taxon>Bacteroidota</taxon>
        <taxon>Flavobacteriia</taxon>
        <taxon>Flavobacteriales</taxon>
        <taxon>Flavobacteriaceae</taxon>
        <taxon>Ulvibacter</taxon>
    </lineage>
</organism>
<keyword evidence="1" id="KW-0413">Isomerase</keyword>
<dbReference type="GO" id="GO:0003755">
    <property type="term" value="F:peptidyl-prolyl cis-trans isomerase activity"/>
    <property type="evidence" value="ECO:0007669"/>
    <property type="project" value="UniProtKB-KW"/>
</dbReference>
<keyword evidence="1" id="KW-0697">Rotamase</keyword>
<dbReference type="Pfam" id="PF00639">
    <property type="entry name" value="Rotamase"/>
    <property type="match status" value="2"/>
</dbReference>
<feature type="domain" description="PpiC" evidence="2">
    <location>
        <begin position="316"/>
        <end position="408"/>
    </location>
</feature>
<sequence length="489" mass="55644">MQLKMMTLKFIRPINLLVVMLLFVQTISFGQEVIVVDSTGVVKNSTSEISELKKDTVLPFKRFKAEGVSAVIGEYVILDSDIDKSYVELQSTGVSIEDITRCQLMGKLMEDKLYLHQAKIDSILIADAEINPQVDQLIQYMVSEIGSEDKVVQYYRKETMAELRKDLFDAKKDMELANRMQSKVVANVEITPEEVRSFFFAIPEDERPIFSAEVEVAQIVIEPEITVQARQGVIDKLNQMREDVIESGSSFATKAVLYSKDPGSASRGGLYEGVRRNGPMAKEFKDNAFSLLEGEVSEPFETDFGFHILTVDKIRGQEVDVRHVLLFPEVSQTVIDGAKSKIDSLRDKIIAGDISFAEAAMRYSDDKETRNNGGQSVNPTTFDTKFDLTKMDPTLSAQVYNLKEGEVSKVFTDRDRTGRSKFKILTITNRLEEHPADYVKDYEKIKELALKEKQIRAIEKWQEEKINETYVNVNEDYRDCEYASNWVKK</sequence>